<dbReference type="GO" id="GO:0005886">
    <property type="term" value="C:plasma membrane"/>
    <property type="evidence" value="ECO:0007669"/>
    <property type="project" value="UniProtKB-SubCell"/>
</dbReference>
<feature type="transmembrane region" description="Helical" evidence="11">
    <location>
        <begin position="322"/>
        <end position="345"/>
    </location>
</feature>
<evidence type="ECO:0000256" key="9">
    <source>
        <dbReference type="ARBA" id="ARBA00023065"/>
    </source>
</evidence>
<keyword evidence="6 11" id="KW-0812">Transmembrane</keyword>
<evidence type="ECO:0000256" key="1">
    <source>
        <dbReference type="ARBA" id="ARBA00004651"/>
    </source>
</evidence>
<dbReference type="InterPro" id="IPR045861">
    <property type="entry name" value="CorA_cytoplasmic_dom"/>
</dbReference>
<reference evidence="12" key="1">
    <citation type="submission" date="2022-10" db="EMBL/GenBank/DDBJ databases">
        <title>The WGS of Solirubrobacter ginsenosidimutans DSM 21036.</title>
        <authorList>
            <person name="Jiang Z."/>
        </authorList>
    </citation>
    <scope>NUCLEOTIDE SEQUENCE</scope>
    <source>
        <strain evidence="12">DSM 21036</strain>
    </source>
</reference>
<evidence type="ECO:0000256" key="3">
    <source>
        <dbReference type="ARBA" id="ARBA00022448"/>
    </source>
</evidence>
<dbReference type="EMBL" id="JAPDOD010000008">
    <property type="protein sequence ID" value="MDA0160937.1"/>
    <property type="molecule type" value="Genomic_DNA"/>
</dbReference>
<dbReference type="GO" id="GO:0015087">
    <property type="term" value="F:cobalt ion transmembrane transporter activity"/>
    <property type="evidence" value="ECO:0007669"/>
    <property type="project" value="TreeGrafter"/>
</dbReference>
<comment type="caution">
    <text evidence="12">The sequence shown here is derived from an EMBL/GenBank/DDBJ whole genome shotgun (WGS) entry which is preliminary data.</text>
</comment>
<evidence type="ECO:0000256" key="11">
    <source>
        <dbReference type="SAM" id="Phobius"/>
    </source>
</evidence>
<feature type="transmembrane region" description="Helical" evidence="11">
    <location>
        <begin position="351"/>
        <end position="373"/>
    </location>
</feature>
<evidence type="ECO:0000313" key="12">
    <source>
        <dbReference type="EMBL" id="MDA0160937.1"/>
    </source>
</evidence>
<proteinExistence type="inferred from homology"/>
<dbReference type="InterPro" id="IPR002523">
    <property type="entry name" value="MgTranspt_CorA/ZnTranspt_ZntB"/>
</dbReference>
<dbReference type="Gene3D" id="1.20.58.340">
    <property type="entry name" value="Magnesium transport protein CorA, transmembrane region"/>
    <property type="match status" value="2"/>
</dbReference>
<keyword evidence="8 11" id="KW-1133">Transmembrane helix</keyword>
<keyword evidence="4" id="KW-1003">Cell membrane</keyword>
<dbReference type="AlphaFoldDB" id="A0A9X3S1D2"/>
<evidence type="ECO:0008006" key="14">
    <source>
        <dbReference type="Google" id="ProtNLM"/>
    </source>
</evidence>
<evidence type="ECO:0000256" key="7">
    <source>
        <dbReference type="ARBA" id="ARBA00022833"/>
    </source>
</evidence>
<dbReference type="PANTHER" id="PTHR46494">
    <property type="entry name" value="CORA FAMILY METAL ION TRANSPORTER (EUROFUNG)"/>
    <property type="match status" value="1"/>
</dbReference>
<protein>
    <recommendedName>
        <fullName evidence="14">Magnesium transporter CorA family protein</fullName>
    </recommendedName>
</protein>
<evidence type="ECO:0000256" key="8">
    <source>
        <dbReference type="ARBA" id="ARBA00022989"/>
    </source>
</evidence>
<comment type="similarity">
    <text evidence="2">Belongs to the CorA metal ion transporter (MIT) (TC 1.A.35) family.</text>
</comment>
<gene>
    <name evidence="12" type="ORF">OM076_11730</name>
</gene>
<dbReference type="RefSeq" id="WP_270040062.1">
    <property type="nucleotide sequence ID" value="NZ_JAPDOD010000008.1"/>
</dbReference>
<keyword evidence="13" id="KW-1185">Reference proteome</keyword>
<evidence type="ECO:0000256" key="4">
    <source>
        <dbReference type="ARBA" id="ARBA00022475"/>
    </source>
</evidence>
<dbReference type="Pfam" id="PF01544">
    <property type="entry name" value="CorA"/>
    <property type="match status" value="1"/>
</dbReference>
<dbReference type="Proteomes" id="UP001149140">
    <property type="component" value="Unassembled WGS sequence"/>
</dbReference>
<evidence type="ECO:0000256" key="2">
    <source>
        <dbReference type="ARBA" id="ARBA00009765"/>
    </source>
</evidence>
<dbReference type="SUPFAM" id="SSF144083">
    <property type="entry name" value="Magnesium transport protein CorA, transmembrane region"/>
    <property type="match status" value="1"/>
</dbReference>
<dbReference type="InterPro" id="IPR045863">
    <property type="entry name" value="CorA_TM1_TM2"/>
</dbReference>
<evidence type="ECO:0000256" key="5">
    <source>
        <dbReference type="ARBA" id="ARBA00022519"/>
    </source>
</evidence>
<name>A0A9X3S1D2_9ACTN</name>
<dbReference type="SUPFAM" id="SSF143865">
    <property type="entry name" value="CorA soluble domain-like"/>
    <property type="match status" value="1"/>
</dbReference>
<accession>A0A9X3S1D2</accession>
<keyword evidence="3" id="KW-0813">Transport</keyword>
<comment type="subcellular location">
    <subcellularLocation>
        <location evidence="1">Cell membrane</location>
        <topology evidence="1">Multi-pass membrane protein</topology>
    </subcellularLocation>
</comment>
<evidence type="ECO:0000256" key="6">
    <source>
        <dbReference type="ARBA" id="ARBA00022692"/>
    </source>
</evidence>
<evidence type="ECO:0000256" key="10">
    <source>
        <dbReference type="ARBA" id="ARBA00023136"/>
    </source>
</evidence>
<dbReference type="GO" id="GO:0000287">
    <property type="term" value="F:magnesium ion binding"/>
    <property type="evidence" value="ECO:0007669"/>
    <property type="project" value="TreeGrafter"/>
</dbReference>
<keyword evidence="5" id="KW-0997">Cell inner membrane</keyword>
<keyword evidence="10 11" id="KW-0472">Membrane</keyword>
<sequence length="399" mass="44455">MTSDGTWMPMTAVLHEFGERQLTPAARERIAAALDARGLVADPDIATIERSQLIRLLPREHEQAGLVVRSVTRWRETDWFDLATGEAGGTLPPGFDAALLDELRRPNERPSLHPLGGGVWRLSTVALQTREDGDAASTAGTVCVLSVELVVGPDWIVSCWNGLATEAPASVLETVREVWEAHPDARSPYTLATIFLAACAIEYADVIETLDAWYDQWQLAHHDPGQEIGRDTLFDLRRMVIDLRRQVGPLLELLDKLRDEWPAPEGDERAFTHALDHAERRTFATLKALEHFAETLHSAFGILAAQDTERQRAQTDRLHDRLDIVSAVFLVPALIAGIYGANTAIPGGGSWWGFIAMCVLMFLGIALALLYLGKFPYEPLMRRWPQSLRRKRHPRLSGQ</sequence>
<dbReference type="GO" id="GO:0050897">
    <property type="term" value="F:cobalt ion binding"/>
    <property type="evidence" value="ECO:0007669"/>
    <property type="project" value="TreeGrafter"/>
</dbReference>
<dbReference type="PANTHER" id="PTHR46494:SF3">
    <property type="entry name" value="ZINC TRANSPORT PROTEIN ZNTB"/>
    <property type="match status" value="1"/>
</dbReference>
<dbReference type="GO" id="GO:0015095">
    <property type="term" value="F:magnesium ion transmembrane transporter activity"/>
    <property type="evidence" value="ECO:0007669"/>
    <property type="project" value="TreeGrafter"/>
</dbReference>
<organism evidence="12 13">
    <name type="scientific">Solirubrobacter ginsenosidimutans</name>
    <dbReference type="NCBI Taxonomy" id="490573"/>
    <lineage>
        <taxon>Bacteria</taxon>
        <taxon>Bacillati</taxon>
        <taxon>Actinomycetota</taxon>
        <taxon>Thermoleophilia</taxon>
        <taxon>Solirubrobacterales</taxon>
        <taxon>Solirubrobacteraceae</taxon>
        <taxon>Solirubrobacter</taxon>
    </lineage>
</organism>
<keyword evidence="7" id="KW-0862">Zinc</keyword>
<keyword evidence="9" id="KW-0406">Ion transport</keyword>
<evidence type="ECO:0000313" key="13">
    <source>
        <dbReference type="Proteomes" id="UP001149140"/>
    </source>
</evidence>